<gene>
    <name evidence="1" type="ORF">FOZ63_015039</name>
</gene>
<dbReference type="OMA" id="LTHINDC"/>
<organism evidence="1 2">
    <name type="scientific">Perkinsus olseni</name>
    <name type="common">Perkinsus atlanticus</name>
    <dbReference type="NCBI Taxonomy" id="32597"/>
    <lineage>
        <taxon>Eukaryota</taxon>
        <taxon>Sar</taxon>
        <taxon>Alveolata</taxon>
        <taxon>Perkinsozoa</taxon>
        <taxon>Perkinsea</taxon>
        <taxon>Perkinsida</taxon>
        <taxon>Perkinsidae</taxon>
        <taxon>Perkinsus</taxon>
    </lineage>
</organism>
<feature type="non-terminal residue" evidence="1">
    <location>
        <position position="1"/>
    </location>
</feature>
<reference evidence="1 2" key="1">
    <citation type="submission" date="2020-04" db="EMBL/GenBank/DDBJ databases">
        <title>Perkinsus olseni comparative genomics.</title>
        <authorList>
            <person name="Bogema D.R."/>
        </authorList>
    </citation>
    <scope>NUCLEOTIDE SEQUENCE [LARGE SCALE GENOMIC DNA]</scope>
    <source>
        <strain evidence="1 2">ATCC PRA-207</strain>
    </source>
</reference>
<keyword evidence="2" id="KW-1185">Reference proteome</keyword>
<sequence>ARRFRAWQMEMAEFDHIPIRLGHIPGTCNVLSDLFSRCAERLEAMSSAPDGNSVNDVPIMPINLPIPGEDEDLVPTAEHNDAIQSGDDHPLSRLALTCSQAEIIMNAYPEDESMYLSVRIKAIWAAANNIQDSAAYGDLTTAEKSKAKAWVQAGKFILSPICKDNEAVGLFTHSTNREQDMRRLPWVLVIPGPATFVNEQRMVTAYDPHQQVQAARYGLLLYAHDCRVHLSYDRALLVLQTIAWCPGMSGDLLSHINNCDLCLRLYPSKHLPYRGVIVGDSRFSTISIDHKNLPAGEGISY</sequence>
<accession>A0A7J6RW48</accession>
<protein>
    <submittedName>
        <fullName evidence="1">Uncharacterized protein</fullName>
    </submittedName>
</protein>
<evidence type="ECO:0000313" key="1">
    <source>
        <dbReference type="EMBL" id="KAF4724422.1"/>
    </source>
</evidence>
<feature type="non-terminal residue" evidence="1">
    <location>
        <position position="301"/>
    </location>
</feature>
<comment type="caution">
    <text evidence="1">The sequence shown here is derived from an EMBL/GenBank/DDBJ whole genome shotgun (WGS) entry which is preliminary data.</text>
</comment>
<evidence type="ECO:0000313" key="2">
    <source>
        <dbReference type="Proteomes" id="UP000553632"/>
    </source>
</evidence>
<name>A0A7J6RW48_PEROL</name>
<dbReference type="Proteomes" id="UP000553632">
    <property type="component" value="Unassembled WGS sequence"/>
</dbReference>
<proteinExistence type="predicted"/>
<dbReference type="EMBL" id="JABANO010022891">
    <property type="protein sequence ID" value="KAF4724422.1"/>
    <property type="molecule type" value="Genomic_DNA"/>
</dbReference>
<dbReference type="AlphaFoldDB" id="A0A7J6RW48"/>